<feature type="domain" description="Flavin reductase like" evidence="2">
    <location>
        <begin position="20"/>
        <end position="165"/>
    </location>
</feature>
<reference evidence="3 4" key="1">
    <citation type="submission" date="2018-09" db="EMBL/GenBank/DDBJ databases">
        <authorList>
            <person name="Grouzdev D.S."/>
            <person name="Krutkina M.S."/>
        </authorList>
    </citation>
    <scope>NUCLEOTIDE SEQUENCE [LARGE SCALE GENOMIC DNA]</scope>
    <source>
        <strain evidence="3 4">RmlP001</strain>
    </source>
</reference>
<proteinExistence type="predicted"/>
<dbReference type="InterPro" id="IPR050268">
    <property type="entry name" value="NADH-dep_flavin_reductase"/>
</dbReference>
<dbReference type="GO" id="GO:0010181">
    <property type="term" value="F:FMN binding"/>
    <property type="evidence" value="ECO:0007669"/>
    <property type="project" value="InterPro"/>
</dbReference>
<gene>
    <name evidence="3" type="ORF">D3272_20925</name>
</gene>
<organism evidence="3 4">
    <name type="scientific">Lichenibacterium ramalinae</name>
    <dbReference type="NCBI Taxonomy" id="2316527"/>
    <lineage>
        <taxon>Bacteria</taxon>
        <taxon>Pseudomonadati</taxon>
        <taxon>Pseudomonadota</taxon>
        <taxon>Alphaproteobacteria</taxon>
        <taxon>Hyphomicrobiales</taxon>
        <taxon>Lichenihabitantaceae</taxon>
        <taxon>Lichenibacterium</taxon>
    </lineage>
</organism>
<dbReference type="PANTHER" id="PTHR30466:SF1">
    <property type="entry name" value="FMN REDUCTASE (NADH) RUTF"/>
    <property type="match status" value="1"/>
</dbReference>
<dbReference type="AlphaFoldDB" id="A0A4Q2R7I8"/>
<dbReference type="RefSeq" id="WP_129221162.1">
    <property type="nucleotide sequence ID" value="NZ_QYBC01000020.1"/>
</dbReference>
<name>A0A4Q2R7I8_9HYPH</name>
<keyword evidence="1" id="KW-0560">Oxidoreductase</keyword>
<dbReference type="Proteomes" id="UP000289411">
    <property type="component" value="Unassembled WGS sequence"/>
</dbReference>
<reference evidence="3 4" key="2">
    <citation type="submission" date="2019-02" db="EMBL/GenBank/DDBJ databases">
        <title>'Lichenibacterium ramalinii' gen. nov. sp. nov., 'Lichenibacterium minor' gen. nov. sp. nov.</title>
        <authorList>
            <person name="Pankratov T."/>
        </authorList>
    </citation>
    <scope>NUCLEOTIDE SEQUENCE [LARGE SCALE GENOMIC DNA]</scope>
    <source>
        <strain evidence="3 4">RmlP001</strain>
    </source>
</reference>
<evidence type="ECO:0000259" key="2">
    <source>
        <dbReference type="SMART" id="SM00903"/>
    </source>
</evidence>
<dbReference type="InterPro" id="IPR012349">
    <property type="entry name" value="Split_barrel_FMN-bd"/>
</dbReference>
<dbReference type="Pfam" id="PF01613">
    <property type="entry name" value="Flavin_Reduct"/>
    <property type="match status" value="1"/>
</dbReference>
<evidence type="ECO:0000256" key="1">
    <source>
        <dbReference type="ARBA" id="ARBA00023002"/>
    </source>
</evidence>
<dbReference type="PANTHER" id="PTHR30466">
    <property type="entry name" value="FLAVIN REDUCTASE"/>
    <property type="match status" value="1"/>
</dbReference>
<dbReference type="SMART" id="SM00903">
    <property type="entry name" value="Flavin_Reduct"/>
    <property type="match status" value="1"/>
</dbReference>
<dbReference type="OrthoDB" id="9792858at2"/>
<dbReference type="GO" id="GO:0042602">
    <property type="term" value="F:riboflavin reductase (NADPH) activity"/>
    <property type="evidence" value="ECO:0007669"/>
    <property type="project" value="TreeGrafter"/>
</dbReference>
<accession>A0A4Q2R7I8</accession>
<keyword evidence="4" id="KW-1185">Reference proteome</keyword>
<dbReference type="Gene3D" id="2.30.110.10">
    <property type="entry name" value="Electron Transport, Fmn-binding Protein, Chain A"/>
    <property type="match status" value="1"/>
</dbReference>
<dbReference type="SUPFAM" id="SSF50475">
    <property type="entry name" value="FMN-binding split barrel"/>
    <property type="match status" value="1"/>
</dbReference>
<comment type="caution">
    <text evidence="3">The sequence shown here is derived from an EMBL/GenBank/DDBJ whole genome shotgun (WGS) entry which is preliminary data.</text>
</comment>
<dbReference type="EMBL" id="QYBC01000020">
    <property type="protein sequence ID" value="RYB02398.1"/>
    <property type="molecule type" value="Genomic_DNA"/>
</dbReference>
<dbReference type="InterPro" id="IPR002563">
    <property type="entry name" value="Flavin_Rdtase-like_dom"/>
</dbReference>
<protein>
    <submittedName>
        <fullName evidence="3">Flavin reductase</fullName>
    </submittedName>
</protein>
<evidence type="ECO:0000313" key="3">
    <source>
        <dbReference type="EMBL" id="RYB02398.1"/>
    </source>
</evidence>
<sequence>MTAELRAPGPDLAAGFKLAMRRLAATVTIVTAGREGSRFGMTATAVTSVTAAPPTLLICVNQSASIHDIIVETGHYCINILGTHHAPLVAPFGGGAGGEARFGHGTWSHRDGGVPYLDDAQASLFCALRQTVAYGSHSILIGEVQAVRLSDAIAPLLYQDGALAASRALDP</sequence>
<evidence type="ECO:0000313" key="4">
    <source>
        <dbReference type="Proteomes" id="UP000289411"/>
    </source>
</evidence>